<evidence type="ECO:0000259" key="13">
    <source>
        <dbReference type="Pfam" id="PF08263"/>
    </source>
</evidence>
<dbReference type="SUPFAM" id="SSF52058">
    <property type="entry name" value="L domain-like"/>
    <property type="match status" value="1"/>
</dbReference>
<sequence length="249" mass="26937">MQHASYKALHLLHLVLLATVLPAAAVSSGSNGTDTDLDALLAFKAQLSDPLGVLRGNWTPGTSFCHWLGVSCSQRRERVTALALPNTPLHGSISPYIGNLSFLYVLNLTNSNLTGTIPAELGWLHRLRVLALPWNSLSGYIPATVGNLTRLESLVLLENSLSGLIPDELKDLQNLRRLDLQTNHLSGKIPEVFNNTPYLSYLNLGNNSLWGTIPVGIGSLPMLQILSCKIITSLAPCLLTPSIIPSCKF</sequence>
<keyword evidence="6" id="KW-0547">Nucleotide-binding</keyword>
<dbReference type="GO" id="GO:0016020">
    <property type="term" value="C:membrane"/>
    <property type="evidence" value="ECO:0007669"/>
    <property type="project" value="UniProtKB-SubCell"/>
</dbReference>
<dbReference type="EMBL" id="CAJGYO010000019">
    <property type="protein sequence ID" value="CAD6340114.1"/>
    <property type="molecule type" value="Genomic_DNA"/>
</dbReference>
<evidence type="ECO:0000256" key="5">
    <source>
        <dbReference type="ARBA" id="ARBA00022737"/>
    </source>
</evidence>
<keyword evidence="5" id="KW-0677">Repeat</keyword>
<dbReference type="Pfam" id="PF00560">
    <property type="entry name" value="LRR_1"/>
    <property type="match status" value="1"/>
</dbReference>
<keyword evidence="8" id="KW-1133">Transmembrane helix</keyword>
<evidence type="ECO:0000313" key="16">
    <source>
        <dbReference type="Proteomes" id="UP000604825"/>
    </source>
</evidence>
<gene>
    <name evidence="15" type="ORF">NCGR_LOCUS64212</name>
</gene>
<dbReference type="OrthoDB" id="686990at2759"/>
<dbReference type="PANTHER" id="PTHR47988">
    <property type="entry name" value="SOMATIC EMBRYOGENESIS RECEPTOR KINASE 1"/>
    <property type="match status" value="1"/>
</dbReference>
<evidence type="ECO:0000256" key="7">
    <source>
        <dbReference type="ARBA" id="ARBA00022840"/>
    </source>
</evidence>
<proteinExistence type="predicted"/>
<dbReference type="Pfam" id="PF08263">
    <property type="entry name" value="LRRNT_2"/>
    <property type="match status" value="1"/>
</dbReference>
<evidence type="ECO:0000259" key="14">
    <source>
        <dbReference type="Pfam" id="PF23598"/>
    </source>
</evidence>
<evidence type="ECO:0000256" key="10">
    <source>
        <dbReference type="ARBA" id="ARBA00023170"/>
    </source>
</evidence>
<keyword evidence="4 12" id="KW-0732">Signal</keyword>
<evidence type="ECO:0000256" key="12">
    <source>
        <dbReference type="SAM" id="SignalP"/>
    </source>
</evidence>
<organism evidence="15 16">
    <name type="scientific">Miscanthus lutarioriparius</name>
    <dbReference type="NCBI Taxonomy" id="422564"/>
    <lineage>
        <taxon>Eukaryota</taxon>
        <taxon>Viridiplantae</taxon>
        <taxon>Streptophyta</taxon>
        <taxon>Embryophyta</taxon>
        <taxon>Tracheophyta</taxon>
        <taxon>Spermatophyta</taxon>
        <taxon>Magnoliopsida</taxon>
        <taxon>Liliopsida</taxon>
        <taxon>Poales</taxon>
        <taxon>Poaceae</taxon>
        <taxon>PACMAD clade</taxon>
        <taxon>Panicoideae</taxon>
        <taxon>Andropogonodae</taxon>
        <taxon>Andropogoneae</taxon>
        <taxon>Saccharinae</taxon>
        <taxon>Miscanthus</taxon>
    </lineage>
</organism>
<name>A0A811SD30_9POAL</name>
<dbReference type="Pfam" id="PF23598">
    <property type="entry name" value="LRR_14"/>
    <property type="match status" value="1"/>
</dbReference>
<dbReference type="InterPro" id="IPR001611">
    <property type="entry name" value="Leu-rich_rpt"/>
</dbReference>
<dbReference type="Gene3D" id="3.80.10.10">
    <property type="entry name" value="Ribonuclease Inhibitor"/>
    <property type="match status" value="2"/>
</dbReference>
<protein>
    <recommendedName>
        <fullName evidence="17">Leucine-rich repeat-containing N-terminal plant-type domain-containing protein</fullName>
    </recommendedName>
</protein>
<keyword evidence="11" id="KW-0325">Glycoprotein</keyword>
<evidence type="ECO:0000256" key="9">
    <source>
        <dbReference type="ARBA" id="ARBA00023136"/>
    </source>
</evidence>
<evidence type="ECO:0000256" key="8">
    <source>
        <dbReference type="ARBA" id="ARBA00022989"/>
    </source>
</evidence>
<keyword evidence="10" id="KW-0675">Receptor</keyword>
<dbReference type="InterPro" id="IPR055414">
    <property type="entry name" value="LRR_R13L4/SHOC2-like"/>
</dbReference>
<dbReference type="AlphaFoldDB" id="A0A811SD30"/>
<dbReference type="Proteomes" id="UP000604825">
    <property type="component" value="Unassembled WGS sequence"/>
</dbReference>
<feature type="signal peptide" evidence="12">
    <location>
        <begin position="1"/>
        <end position="25"/>
    </location>
</feature>
<evidence type="ECO:0000256" key="6">
    <source>
        <dbReference type="ARBA" id="ARBA00022741"/>
    </source>
</evidence>
<feature type="chain" id="PRO_5032492974" description="Leucine-rich repeat-containing N-terminal plant-type domain-containing protein" evidence="12">
    <location>
        <begin position="26"/>
        <end position="249"/>
    </location>
</feature>
<dbReference type="FunFam" id="3.80.10.10:FF:000101">
    <property type="entry name" value="LRR receptor-like serine/threonine-protein kinase ERECTA"/>
    <property type="match status" value="1"/>
</dbReference>
<evidence type="ECO:0000313" key="15">
    <source>
        <dbReference type="EMBL" id="CAD6340114.1"/>
    </source>
</evidence>
<evidence type="ECO:0000256" key="3">
    <source>
        <dbReference type="ARBA" id="ARBA00022692"/>
    </source>
</evidence>
<reference evidence="15" key="1">
    <citation type="submission" date="2020-10" db="EMBL/GenBank/DDBJ databases">
        <authorList>
            <person name="Han B."/>
            <person name="Lu T."/>
            <person name="Zhao Q."/>
            <person name="Huang X."/>
            <person name="Zhao Y."/>
        </authorList>
    </citation>
    <scope>NUCLEOTIDE SEQUENCE</scope>
</reference>
<evidence type="ECO:0000256" key="11">
    <source>
        <dbReference type="ARBA" id="ARBA00023180"/>
    </source>
</evidence>
<dbReference type="GO" id="GO:0005524">
    <property type="term" value="F:ATP binding"/>
    <property type="evidence" value="ECO:0007669"/>
    <property type="project" value="UniProtKB-KW"/>
</dbReference>
<keyword evidence="9" id="KW-0472">Membrane</keyword>
<evidence type="ECO:0008006" key="17">
    <source>
        <dbReference type="Google" id="ProtNLM"/>
    </source>
</evidence>
<evidence type="ECO:0000256" key="2">
    <source>
        <dbReference type="ARBA" id="ARBA00022614"/>
    </source>
</evidence>
<feature type="domain" description="Leucine-rich repeat-containing N-terminal plant-type" evidence="13">
    <location>
        <begin position="34"/>
        <end position="73"/>
    </location>
</feature>
<dbReference type="InterPro" id="IPR013210">
    <property type="entry name" value="LRR_N_plant-typ"/>
</dbReference>
<accession>A0A811SD30</accession>
<comment type="caution">
    <text evidence="15">The sequence shown here is derived from an EMBL/GenBank/DDBJ whole genome shotgun (WGS) entry which is preliminary data.</text>
</comment>
<keyword evidence="3" id="KW-0812">Transmembrane</keyword>
<comment type="subcellular location">
    <subcellularLocation>
        <location evidence="1">Membrane</location>
        <topology evidence="1">Single-pass type I membrane protein</topology>
    </subcellularLocation>
</comment>
<keyword evidence="2" id="KW-0433">Leucine-rich repeat</keyword>
<dbReference type="InterPro" id="IPR032675">
    <property type="entry name" value="LRR_dom_sf"/>
</dbReference>
<keyword evidence="7" id="KW-0067">ATP-binding</keyword>
<evidence type="ECO:0000256" key="4">
    <source>
        <dbReference type="ARBA" id="ARBA00022729"/>
    </source>
</evidence>
<evidence type="ECO:0000256" key="1">
    <source>
        <dbReference type="ARBA" id="ARBA00004479"/>
    </source>
</evidence>
<keyword evidence="16" id="KW-1185">Reference proteome</keyword>
<feature type="domain" description="Disease resistance R13L4/SHOC-2-like LRR" evidence="14">
    <location>
        <begin position="84"/>
        <end position="185"/>
    </location>
</feature>